<dbReference type="KEGG" id="tgr:Tgr7_2049"/>
<keyword evidence="2" id="KW-0472">Membrane</keyword>
<feature type="compositionally biased region" description="Low complexity" evidence="1">
    <location>
        <begin position="177"/>
        <end position="187"/>
    </location>
</feature>
<dbReference type="AlphaFoldDB" id="B8GTN5"/>
<dbReference type="Gene3D" id="1.10.260.40">
    <property type="entry name" value="lambda repressor-like DNA-binding domains"/>
    <property type="match status" value="1"/>
</dbReference>
<evidence type="ECO:0000259" key="3">
    <source>
        <dbReference type="Pfam" id="PF13464"/>
    </source>
</evidence>
<evidence type="ECO:0000313" key="5">
    <source>
        <dbReference type="Proteomes" id="UP000002383"/>
    </source>
</evidence>
<dbReference type="Pfam" id="PF13464">
    <property type="entry name" value="RodZ_C"/>
    <property type="match status" value="1"/>
</dbReference>
<keyword evidence="5" id="KW-1185">Reference proteome</keyword>
<dbReference type="PANTHER" id="PTHR34475">
    <property type="match status" value="1"/>
</dbReference>
<name>B8GTN5_THISH</name>
<accession>B8GTN5</accession>
<feature type="transmembrane region" description="Helical" evidence="2">
    <location>
        <begin position="121"/>
        <end position="140"/>
    </location>
</feature>
<evidence type="ECO:0000256" key="1">
    <source>
        <dbReference type="SAM" id="MobiDB-lite"/>
    </source>
</evidence>
<dbReference type="eggNOG" id="COG1426">
    <property type="taxonomic scope" value="Bacteria"/>
</dbReference>
<dbReference type="InterPro" id="IPR025194">
    <property type="entry name" value="RodZ-like_C"/>
</dbReference>
<dbReference type="InterPro" id="IPR050400">
    <property type="entry name" value="Bact_Cytoskel_RodZ"/>
</dbReference>
<dbReference type="SUPFAM" id="SSF47413">
    <property type="entry name" value="lambda repressor-like DNA-binding domains"/>
    <property type="match status" value="1"/>
</dbReference>
<keyword evidence="2" id="KW-1133">Transmembrane helix</keyword>
<organism evidence="4 5">
    <name type="scientific">Thioalkalivibrio sulfidiphilus (strain HL-EbGR7)</name>
    <dbReference type="NCBI Taxonomy" id="396588"/>
    <lineage>
        <taxon>Bacteria</taxon>
        <taxon>Pseudomonadati</taxon>
        <taxon>Pseudomonadota</taxon>
        <taxon>Gammaproteobacteria</taxon>
        <taxon>Chromatiales</taxon>
        <taxon>Ectothiorhodospiraceae</taxon>
        <taxon>Thioalkalivibrio</taxon>
    </lineage>
</organism>
<dbReference type="RefSeq" id="WP_012638608.1">
    <property type="nucleotide sequence ID" value="NC_011901.1"/>
</dbReference>
<dbReference type="InterPro" id="IPR010982">
    <property type="entry name" value="Lambda_DNA-bd_dom_sf"/>
</dbReference>
<dbReference type="Pfam" id="PF13413">
    <property type="entry name" value="HTH_25"/>
    <property type="match status" value="1"/>
</dbReference>
<dbReference type="GO" id="GO:0003677">
    <property type="term" value="F:DNA binding"/>
    <property type="evidence" value="ECO:0007669"/>
    <property type="project" value="InterPro"/>
</dbReference>
<dbReference type="EMBL" id="CP001339">
    <property type="protein sequence ID" value="ACL73129.1"/>
    <property type="molecule type" value="Genomic_DNA"/>
</dbReference>
<proteinExistence type="predicted"/>
<gene>
    <name evidence="4" type="ordered locus">Tgr7_2049</name>
</gene>
<evidence type="ECO:0000256" key="2">
    <source>
        <dbReference type="SAM" id="Phobius"/>
    </source>
</evidence>
<dbReference type="PANTHER" id="PTHR34475:SF1">
    <property type="entry name" value="CYTOSKELETON PROTEIN RODZ"/>
    <property type="match status" value="1"/>
</dbReference>
<feature type="domain" description="Cytoskeleton protein RodZ-like C-terminal" evidence="3">
    <location>
        <begin position="249"/>
        <end position="321"/>
    </location>
</feature>
<protein>
    <submittedName>
        <fullName evidence="4">Transcriptional regulator</fullName>
    </submittedName>
</protein>
<reference evidence="4 5" key="1">
    <citation type="journal article" date="2011" name="Stand. Genomic Sci.">
        <title>Complete genome sequence of 'Thioalkalivibrio sulfidophilus' HL-EbGr7.</title>
        <authorList>
            <person name="Muyzer G."/>
            <person name="Sorokin D.Y."/>
            <person name="Mavromatis K."/>
            <person name="Lapidus A."/>
            <person name="Clum A."/>
            <person name="Ivanova N."/>
            <person name="Pati A."/>
            <person name="d'Haeseleer P."/>
            <person name="Woyke T."/>
            <person name="Kyrpides N.C."/>
        </authorList>
    </citation>
    <scope>NUCLEOTIDE SEQUENCE [LARGE SCALE GENOMIC DNA]</scope>
    <source>
        <strain evidence="4 5">HL-EbGR7</strain>
    </source>
</reference>
<dbReference type="STRING" id="396588.Tgr7_2049"/>
<feature type="region of interest" description="Disordered" evidence="1">
    <location>
        <begin position="1"/>
        <end position="29"/>
    </location>
</feature>
<sequence>MAAERDADTGQEPVRRVPGPGAELRRAREAAGLSTGELASRLHLGVGLIEDLEGDRYDSLPQPAYVRGYLRAAARALNIDAAPLIEAYDAQGLSEPKLDVPPAVARSGVAPANRGHRRAPYLLGLLILVALAGLIAYGWFEGQDVLTGARDEEPTTRAPLALQTPAPPEPVLRAEPDAAIPDAAIPETRPPLAGDAEPLLPETHMPVEEPPAASLPVPTPAPPPPAPRAQPAPAPAPATPPAANGSVLVLRFAEDSWVEISDARGESLLVGLMREGTERRLEGVPPYRVFLGNAPGVRIEHDGSSYDAARHARTDNTARFTLERP</sequence>
<dbReference type="Proteomes" id="UP000002383">
    <property type="component" value="Chromosome"/>
</dbReference>
<dbReference type="CDD" id="cd00093">
    <property type="entry name" value="HTH_XRE"/>
    <property type="match status" value="1"/>
</dbReference>
<dbReference type="OrthoDB" id="9790252at2"/>
<feature type="compositionally biased region" description="Pro residues" evidence="1">
    <location>
        <begin position="217"/>
        <end position="240"/>
    </location>
</feature>
<dbReference type="InterPro" id="IPR001387">
    <property type="entry name" value="Cro/C1-type_HTH"/>
</dbReference>
<dbReference type="HOGENOM" id="CLU_047530_3_1_6"/>
<evidence type="ECO:0000313" key="4">
    <source>
        <dbReference type="EMBL" id="ACL73129.1"/>
    </source>
</evidence>
<keyword evidence="2" id="KW-0812">Transmembrane</keyword>
<feature type="region of interest" description="Disordered" evidence="1">
    <location>
        <begin position="150"/>
        <end position="240"/>
    </location>
</feature>